<keyword evidence="3" id="KW-1185">Reference proteome</keyword>
<feature type="transmembrane region" description="Helical" evidence="1">
    <location>
        <begin position="6"/>
        <end position="25"/>
    </location>
</feature>
<name>A0A3P1SDZ0_9ACTO</name>
<dbReference type="Proteomes" id="UP000280444">
    <property type="component" value="Unassembled WGS sequence"/>
</dbReference>
<evidence type="ECO:0000313" key="3">
    <source>
        <dbReference type="Proteomes" id="UP000280444"/>
    </source>
</evidence>
<feature type="transmembrane region" description="Helical" evidence="1">
    <location>
        <begin position="37"/>
        <end position="62"/>
    </location>
</feature>
<dbReference type="OrthoDB" id="3253720at2"/>
<gene>
    <name evidence="2" type="ORF">EII11_06235</name>
</gene>
<dbReference type="AlphaFoldDB" id="A0A3P1SDZ0"/>
<dbReference type="RefSeq" id="WP_124870241.1">
    <property type="nucleotide sequence ID" value="NZ_RQZF01000005.1"/>
</dbReference>
<feature type="transmembrane region" description="Helical" evidence="1">
    <location>
        <begin position="68"/>
        <end position="89"/>
    </location>
</feature>
<organism evidence="2 3">
    <name type="scientific">Schaalia canis</name>
    <dbReference type="NCBI Taxonomy" id="100469"/>
    <lineage>
        <taxon>Bacteria</taxon>
        <taxon>Bacillati</taxon>
        <taxon>Actinomycetota</taxon>
        <taxon>Actinomycetes</taxon>
        <taxon>Actinomycetales</taxon>
        <taxon>Actinomycetaceae</taxon>
        <taxon>Schaalia</taxon>
    </lineage>
</organism>
<dbReference type="EMBL" id="RQZF01000005">
    <property type="protein sequence ID" value="RRC95229.1"/>
    <property type="molecule type" value="Genomic_DNA"/>
</dbReference>
<evidence type="ECO:0000313" key="2">
    <source>
        <dbReference type="EMBL" id="RRC95229.1"/>
    </source>
</evidence>
<accession>A0A3P1SDZ0</accession>
<protein>
    <recommendedName>
        <fullName evidence="4">Signal transduction histidine kinase subgroup 3 dimerisation and phosphoacceptor domain-containing protein</fullName>
    </recommendedName>
</protein>
<sequence>MNKNHAYALSALALFCADFLVIHVLQGRPLSALTPSLLIFLSAILLTRWPLIGALSICAVIGASATTAIGNGIPFSGLLLILALAELIAQKRYWPYALLAVGTIASIHIGASWPVPPIQRLTSLSIQSCLGVGMGTFLYTNRKKIEQLEEEIHTIAVSTRADIASYIHDSVMTDLAAIIMTARELHNLHPHSADSPHADDMARGIATIENKAIQASTYLRQVFTNAEGGQTKQNLSLGDVIREGQEILTRGDHSLTIDLPHRSYLNKALNQRATEFLCTFLREGFINCTKYAPHGSDISLWAETTHHHLEIALVSPCAHLSESETETALSSGLGIASLYEKAQTLDLDVLIGPANGTWFHSVRIPIFQASPEDKEEP</sequence>
<keyword evidence="1" id="KW-0812">Transmembrane</keyword>
<keyword evidence="1" id="KW-0472">Membrane</keyword>
<comment type="caution">
    <text evidence="2">The sequence shown here is derived from an EMBL/GenBank/DDBJ whole genome shotgun (WGS) entry which is preliminary data.</text>
</comment>
<evidence type="ECO:0000256" key="1">
    <source>
        <dbReference type="SAM" id="Phobius"/>
    </source>
</evidence>
<reference evidence="2 3" key="1">
    <citation type="submission" date="2018-11" db="EMBL/GenBank/DDBJ databases">
        <title>Genomes From Bacteria Associated with the Canine Oral Cavity: a Test Case for Automated Genome-Based Taxonomic Assignment.</title>
        <authorList>
            <person name="Coil D.A."/>
            <person name="Jospin G."/>
            <person name="Darling A.E."/>
            <person name="Wallis C."/>
            <person name="Davis I.J."/>
            <person name="Harris S."/>
            <person name="Eisen J.A."/>
            <person name="Holcombe L.J."/>
            <person name="O'Flynn C."/>
        </authorList>
    </citation>
    <scope>NUCLEOTIDE SEQUENCE [LARGE SCALE GENOMIC DNA]</scope>
    <source>
        <strain evidence="2 3">OH770</strain>
    </source>
</reference>
<keyword evidence="1" id="KW-1133">Transmembrane helix</keyword>
<evidence type="ECO:0008006" key="4">
    <source>
        <dbReference type="Google" id="ProtNLM"/>
    </source>
</evidence>
<proteinExistence type="predicted"/>